<reference evidence="6 7" key="1">
    <citation type="submission" date="2016-10" db="EMBL/GenBank/DDBJ databases">
        <authorList>
            <person name="de Groot N.N."/>
        </authorList>
    </citation>
    <scope>NUCLEOTIDE SEQUENCE [LARGE SCALE GENOMIC DNA]</scope>
    <source>
        <strain evidence="6 7">CGMCC 1.9157</strain>
    </source>
</reference>
<dbReference type="GO" id="GO:0003700">
    <property type="term" value="F:DNA-binding transcription factor activity"/>
    <property type="evidence" value="ECO:0007669"/>
    <property type="project" value="TreeGrafter"/>
</dbReference>
<keyword evidence="7" id="KW-1185">Reference proteome</keyword>
<dbReference type="PROSITE" id="PS50977">
    <property type="entry name" value="HTH_TETR_2"/>
    <property type="match status" value="1"/>
</dbReference>
<dbReference type="InterPro" id="IPR009057">
    <property type="entry name" value="Homeodomain-like_sf"/>
</dbReference>
<protein>
    <submittedName>
        <fullName evidence="6">Transcriptional regulator, TetR family</fullName>
    </submittedName>
</protein>
<dbReference type="PANTHER" id="PTHR30055:SF234">
    <property type="entry name" value="HTH-TYPE TRANSCRIPTIONAL REGULATOR BETI"/>
    <property type="match status" value="1"/>
</dbReference>
<evidence type="ECO:0000256" key="1">
    <source>
        <dbReference type="ARBA" id="ARBA00023015"/>
    </source>
</evidence>
<proteinExistence type="predicted"/>
<dbReference type="SUPFAM" id="SSF48498">
    <property type="entry name" value="Tetracyclin repressor-like, C-terminal domain"/>
    <property type="match status" value="1"/>
</dbReference>
<dbReference type="InterPro" id="IPR036271">
    <property type="entry name" value="Tet_transcr_reg_TetR-rel_C_sf"/>
</dbReference>
<dbReference type="PANTHER" id="PTHR30055">
    <property type="entry name" value="HTH-TYPE TRANSCRIPTIONAL REGULATOR RUTR"/>
    <property type="match status" value="1"/>
</dbReference>
<sequence>MGSSSRKRPVQRMNSARRQLEIVNAAFDCIAVSGHLSLSTTELAYKVGISQPAIFRHFRSKQQLHRAILEEANLRVIDELKLLISRSEMWSDPANLIQDVVAQMGGSFERSPGVWLTLICQRSIAAEAEMPADEHDGRSHKCAISQLTYTLERLFTAAKDKGQVDDHLDPHDVSNIILSILFGMGQIWLNSERNFDLQHRLDIALKGVLAGYHFLPDQPSGAIPISAIA</sequence>
<feature type="domain" description="HTH tetR-type" evidence="5">
    <location>
        <begin position="16"/>
        <end position="76"/>
    </location>
</feature>
<evidence type="ECO:0000256" key="3">
    <source>
        <dbReference type="ARBA" id="ARBA00023163"/>
    </source>
</evidence>
<keyword evidence="1" id="KW-0805">Transcription regulation</keyword>
<dbReference type="Pfam" id="PF00440">
    <property type="entry name" value="TetR_N"/>
    <property type="match status" value="1"/>
</dbReference>
<dbReference type="InterPro" id="IPR001647">
    <property type="entry name" value="HTH_TetR"/>
</dbReference>
<dbReference type="EMBL" id="FOVR01000003">
    <property type="protein sequence ID" value="SFO08757.1"/>
    <property type="molecule type" value="Genomic_DNA"/>
</dbReference>
<evidence type="ECO:0000256" key="4">
    <source>
        <dbReference type="PROSITE-ProRule" id="PRU00335"/>
    </source>
</evidence>
<gene>
    <name evidence="6" type="ORF">SAMN04488056_103113</name>
</gene>
<dbReference type="InterPro" id="IPR050109">
    <property type="entry name" value="HTH-type_TetR-like_transc_reg"/>
</dbReference>
<evidence type="ECO:0000313" key="7">
    <source>
        <dbReference type="Proteomes" id="UP000199236"/>
    </source>
</evidence>
<dbReference type="AlphaFoldDB" id="A0A1I5EB96"/>
<evidence type="ECO:0000313" key="6">
    <source>
        <dbReference type="EMBL" id="SFO08757.1"/>
    </source>
</evidence>
<dbReference type="GO" id="GO:0000976">
    <property type="term" value="F:transcription cis-regulatory region binding"/>
    <property type="evidence" value="ECO:0007669"/>
    <property type="project" value="TreeGrafter"/>
</dbReference>
<accession>A0A1I5EB96</accession>
<dbReference type="Gene3D" id="1.10.357.10">
    <property type="entry name" value="Tetracycline Repressor, domain 2"/>
    <property type="match status" value="1"/>
</dbReference>
<dbReference type="Proteomes" id="UP000199236">
    <property type="component" value="Unassembled WGS sequence"/>
</dbReference>
<name>A0A1I5EB96_9HYPH</name>
<evidence type="ECO:0000256" key="2">
    <source>
        <dbReference type="ARBA" id="ARBA00023125"/>
    </source>
</evidence>
<organism evidence="6 7">
    <name type="scientific">Cohaesibacter marisflavi</name>
    <dbReference type="NCBI Taxonomy" id="655353"/>
    <lineage>
        <taxon>Bacteria</taxon>
        <taxon>Pseudomonadati</taxon>
        <taxon>Pseudomonadota</taxon>
        <taxon>Alphaproteobacteria</taxon>
        <taxon>Hyphomicrobiales</taxon>
        <taxon>Cohaesibacteraceae</taxon>
    </lineage>
</organism>
<keyword evidence="2 4" id="KW-0238">DNA-binding</keyword>
<feature type="DNA-binding region" description="H-T-H motif" evidence="4">
    <location>
        <begin position="39"/>
        <end position="58"/>
    </location>
</feature>
<dbReference type="PRINTS" id="PR00455">
    <property type="entry name" value="HTHTETR"/>
</dbReference>
<keyword evidence="3" id="KW-0804">Transcription</keyword>
<evidence type="ECO:0000259" key="5">
    <source>
        <dbReference type="PROSITE" id="PS50977"/>
    </source>
</evidence>
<dbReference type="SUPFAM" id="SSF46689">
    <property type="entry name" value="Homeodomain-like"/>
    <property type="match status" value="1"/>
</dbReference>